<dbReference type="EMBL" id="BJXB01000004">
    <property type="protein sequence ID" value="GEM45626.1"/>
    <property type="molecule type" value="Genomic_DNA"/>
</dbReference>
<feature type="region of interest" description="Disordered" evidence="1">
    <location>
        <begin position="75"/>
        <end position="96"/>
    </location>
</feature>
<evidence type="ECO:0000256" key="1">
    <source>
        <dbReference type="SAM" id="MobiDB-lite"/>
    </source>
</evidence>
<dbReference type="Gene3D" id="1.10.10.10">
    <property type="entry name" value="Winged helix-like DNA-binding domain superfamily/Winged helix DNA-binding domain"/>
    <property type="match status" value="1"/>
</dbReference>
<dbReference type="OrthoDB" id="9803735at2"/>
<organism evidence="3 4">
    <name type="scientific">Deinococcus cellulosilyticus (strain DSM 18568 / NBRC 106333 / KACC 11606 / 5516J-15)</name>
    <dbReference type="NCBI Taxonomy" id="1223518"/>
    <lineage>
        <taxon>Bacteria</taxon>
        <taxon>Thermotogati</taxon>
        <taxon>Deinococcota</taxon>
        <taxon>Deinococci</taxon>
        <taxon>Deinococcales</taxon>
        <taxon>Deinococcaceae</taxon>
        <taxon>Deinococcus</taxon>
    </lineage>
</organism>
<dbReference type="InterPro" id="IPR036388">
    <property type="entry name" value="WH-like_DNA-bd_sf"/>
</dbReference>
<proteinExistence type="predicted"/>
<dbReference type="AlphaFoldDB" id="A0A511MZT5"/>
<protein>
    <recommendedName>
        <fullName evidence="2">HTH lysR-type domain-containing protein</fullName>
    </recommendedName>
</protein>
<dbReference type="InterPro" id="IPR000847">
    <property type="entry name" value="LysR_HTH_N"/>
</dbReference>
<gene>
    <name evidence="3" type="ORF">DC3_12610</name>
</gene>
<keyword evidence="4" id="KW-1185">Reference proteome</keyword>
<dbReference type="InterPro" id="IPR036390">
    <property type="entry name" value="WH_DNA-bd_sf"/>
</dbReference>
<dbReference type="Pfam" id="PF00126">
    <property type="entry name" value="HTH_1"/>
    <property type="match status" value="1"/>
</dbReference>
<dbReference type="RefSeq" id="WP_146883094.1">
    <property type="nucleotide sequence ID" value="NZ_BJXB01000004.1"/>
</dbReference>
<feature type="domain" description="HTH lysR-type" evidence="2">
    <location>
        <begin position="8"/>
        <end position="54"/>
    </location>
</feature>
<dbReference type="SUPFAM" id="SSF46785">
    <property type="entry name" value="Winged helix' DNA-binding domain"/>
    <property type="match status" value="1"/>
</dbReference>
<evidence type="ECO:0000259" key="2">
    <source>
        <dbReference type="PROSITE" id="PS50931"/>
    </source>
</evidence>
<evidence type="ECO:0000313" key="3">
    <source>
        <dbReference type="EMBL" id="GEM45626.1"/>
    </source>
</evidence>
<dbReference type="Proteomes" id="UP000321306">
    <property type="component" value="Unassembled WGS sequence"/>
</dbReference>
<reference evidence="3 4" key="1">
    <citation type="submission" date="2019-07" db="EMBL/GenBank/DDBJ databases">
        <title>Whole genome shotgun sequence of Deinococcus cellulosilyticus NBRC 106333.</title>
        <authorList>
            <person name="Hosoyama A."/>
            <person name="Uohara A."/>
            <person name="Ohji S."/>
            <person name="Ichikawa N."/>
        </authorList>
    </citation>
    <scope>NUCLEOTIDE SEQUENCE [LARGE SCALE GENOMIC DNA]</scope>
    <source>
        <strain evidence="3 4">NBRC 106333</strain>
    </source>
</reference>
<comment type="caution">
    <text evidence="3">The sequence shown here is derived from an EMBL/GenBank/DDBJ whole genome shotgun (WGS) entry which is preliminary data.</text>
</comment>
<accession>A0A511MZT5</accession>
<dbReference type="GO" id="GO:0003700">
    <property type="term" value="F:DNA-binding transcription factor activity"/>
    <property type="evidence" value="ECO:0007669"/>
    <property type="project" value="InterPro"/>
</dbReference>
<dbReference type="PROSITE" id="PS50931">
    <property type="entry name" value="HTH_LYSR"/>
    <property type="match status" value="1"/>
</dbReference>
<name>A0A511MZT5_DEIC1</name>
<sequence>MIPADYPLYAQGTYRKAAASLGLTSTLVKARIQALESTVGGPLLYRKSGRLRFTELGYNFIGVALKVLQEEEKKVTSPGPNHFPAGDIIPGSSDPT</sequence>
<evidence type="ECO:0000313" key="4">
    <source>
        <dbReference type="Proteomes" id="UP000321306"/>
    </source>
</evidence>